<keyword evidence="4" id="KW-0411">Iron-sulfur</keyword>
<evidence type="ECO:0000256" key="2">
    <source>
        <dbReference type="ARBA" id="ARBA00022723"/>
    </source>
</evidence>
<evidence type="ECO:0000259" key="6">
    <source>
        <dbReference type="Pfam" id="PF12345"/>
    </source>
</evidence>
<sequence>MDTMQLNIGKICNLACKHCHVEAGPHRKEYMKKEIMDDCLYVFKKHNFKVMDITGGAPEMMPNFEYLVEESGKIAKEVIVRTNLTILLDEKYSHLIDFYAKNRVTIFCSLPFYTKEITDGVRGVGVYEDSIEVLKKLNAVGYGKELPLNLVYNPDGAFLPDSQESLETEYRKKLLDEYGIIFTNLFTITNNPIGRFGMRLYKKDKLKNYMLKLFNAYNEDTVEFLMCRNEINVSYDGYIFDCDFNQALDLKINSDKVHISDYKNCDFPKRKIALGNHCYGCTAGAGSS</sequence>
<dbReference type="SUPFAM" id="SSF102114">
    <property type="entry name" value="Radical SAM enzymes"/>
    <property type="match status" value="1"/>
</dbReference>
<reference evidence="7 8" key="1">
    <citation type="submission" date="2020-09" db="EMBL/GenBank/DDBJ databases">
        <title>Parvimonas S3374 sp. nov.</title>
        <authorList>
            <person name="Buhl M."/>
        </authorList>
    </citation>
    <scope>NUCLEOTIDE SEQUENCE [LARGE SCALE GENOMIC DNA]</scope>
    <source>
        <strain evidence="7 8">S3374</strain>
    </source>
</reference>
<dbReference type="InterPro" id="IPR026351">
    <property type="entry name" value="rSAM_ArsS-like"/>
</dbReference>
<evidence type="ECO:0000256" key="4">
    <source>
        <dbReference type="ARBA" id="ARBA00023014"/>
    </source>
</evidence>
<dbReference type="EMBL" id="JACVDA010000010">
    <property type="protein sequence ID" value="MBK1468573.1"/>
    <property type="molecule type" value="Genomic_DNA"/>
</dbReference>
<evidence type="ECO:0000256" key="3">
    <source>
        <dbReference type="ARBA" id="ARBA00023004"/>
    </source>
</evidence>
<organism evidence="7 8">
    <name type="scientific">Parvimonas parva</name>
    <dbReference type="NCBI Taxonomy" id="2769485"/>
    <lineage>
        <taxon>Bacteria</taxon>
        <taxon>Bacillati</taxon>
        <taxon>Bacillota</taxon>
        <taxon>Tissierellia</taxon>
        <taxon>Tissierellales</taxon>
        <taxon>Peptoniphilaceae</taxon>
        <taxon>Parvimonas</taxon>
    </lineage>
</organism>
<evidence type="ECO:0000256" key="1">
    <source>
        <dbReference type="ARBA" id="ARBA00022691"/>
    </source>
</evidence>
<dbReference type="NCBIfam" id="TIGR04167">
    <property type="entry name" value="rSAM_SeCys"/>
    <property type="match status" value="1"/>
</dbReference>
<dbReference type="InterPro" id="IPR058240">
    <property type="entry name" value="rSAM_sf"/>
</dbReference>
<feature type="domain" description="Arsenosugar biosynthesis radical SAM protein ArsS-like C-terminal" evidence="6">
    <location>
        <begin position="159"/>
        <end position="288"/>
    </location>
</feature>
<dbReference type="PANTHER" id="PTHR43728:SF1">
    <property type="entry name" value="FE-S OXIDOREDUCTASE"/>
    <property type="match status" value="1"/>
</dbReference>
<dbReference type="Gene3D" id="3.20.20.70">
    <property type="entry name" value="Aldolase class I"/>
    <property type="match status" value="1"/>
</dbReference>
<evidence type="ECO:0000313" key="7">
    <source>
        <dbReference type="EMBL" id="MBK1468573.1"/>
    </source>
</evidence>
<keyword evidence="8" id="KW-1185">Reference proteome</keyword>
<dbReference type="Proteomes" id="UP000823123">
    <property type="component" value="Unassembled WGS sequence"/>
</dbReference>
<proteinExistence type="predicted"/>
<dbReference type="InterPro" id="IPR024521">
    <property type="entry name" value="ArsS-like_C"/>
</dbReference>
<dbReference type="SFLD" id="SFLDS00029">
    <property type="entry name" value="Radical_SAM"/>
    <property type="match status" value="1"/>
</dbReference>
<comment type="caution">
    <text evidence="7">The sequence shown here is derived from an EMBL/GenBank/DDBJ whole genome shotgun (WGS) entry which is preliminary data.</text>
</comment>
<dbReference type="InterPro" id="IPR007197">
    <property type="entry name" value="rSAM"/>
</dbReference>
<dbReference type="PANTHER" id="PTHR43728">
    <property type="entry name" value="SLR0304 PROTEIN"/>
    <property type="match status" value="1"/>
</dbReference>
<evidence type="ECO:0000259" key="5">
    <source>
        <dbReference type="Pfam" id="PF04055"/>
    </source>
</evidence>
<protein>
    <submittedName>
        <fullName evidence="7">Arsenosugar biosynthesis radical SAM protein ArsS</fullName>
    </submittedName>
</protein>
<dbReference type="SFLD" id="SFLDG01067">
    <property type="entry name" value="SPASM/twitch_domain_containing"/>
    <property type="match status" value="1"/>
</dbReference>
<accession>A0ABS1C9E9</accession>
<keyword evidence="1" id="KW-0949">S-adenosyl-L-methionine</keyword>
<dbReference type="Pfam" id="PF12345">
    <property type="entry name" value="DUF3641"/>
    <property type="match status" value="1"/>
</dbReference>
<keyword evidence="3" id="KW-0408">Iron</keyword>
<name>A0ABS1C9E9_9FIRM</name>
<dbReference type="InterPro" id="IPR013785">
    <property type="entry name" value="Aldolase_TIM"/>
</dbReference>
<keyword evidence="2" id="KW-0479">Metal-binding</keyword>
<gene>
    <name evidence="7" type="primary">arsS</name>
    <name evidence="7" type="ORF">IBJ83_04480</name>
</gene>
<dbReference type="CDD" id="cd01335">
    <property type="entry name" value="Radical_SAM"/>
    <property type="match status" value="1"/>
</dbReference>
<evidence type="ECO:0000313" key="8">
    <source>
        <dbReference type="Proteomes" id="UP000823123"/>
    </source>
</evidence>
<dbReference type="Pfam" id="PF04055">
    <property type="entry name" value="Radical_SAM"/>
    <property type="match status" value="1"/>
</dbReference>
<feature type="domain" description="Radical SAM core" evidence="5">
    <location>
        <begin position="7"/>
        <end position="143"/>
    </location>
</feature>